<feature type="compositionally biased region" description="Low complexity" evidence="1">
    <location>
        <begin position="1"/>
        <end position="13"/>
    </location>
</feature>
<feature type="transmembrane region" description="Helical" evidence="2">
    <location>
        <begin position="367"/>
        <end position="391"/>
    </location>
</feature>
<dbReference type="PANTHER" id="PTHR40535">
    <property type="entry name" value="CHROMOSOME UNDETERMINED SCAFFOLD_9, WHOLE GENOME SHOTGUN SEQUENCE"/>
    <property type="match status" value="1"/>
</dbReference>
<keyword evidence="4" id="KW-1185">Reference proteome</keyword>
<feature type="transmembrane region" description="Helical" evidence="2">
    <location>
        <begin position="173"/>
        <end position="193"/>
    </location>
</feature>
<proteinExistence type="predicted"/>
<reference evidence="3 4" key="1">
    <citation type="submission" date="2024-10" db="EMBL/GenBank/DDBJ databases">
        <title>Updated reference genomes for cyclostephanoid diatoms.</title>
        <authorList>
            <person name="Roberts W.R."/>
            <person name="Alverson A.J."/>
        </authorList>
    </citation>
    <scope>NUCLEOTIDE SEQUENCE [LARGE SCALE GENOMIC DNA]</scope>
    <source>
        <strain evidence="3 4">AJA228-03</strain>
    </source>
</reference>
<feature type="transmembrane region" description="Helical" evidence="2">
    <location>
        <begin position="205"/>
        <end position="226"/>
    </location>
</feature>
<dbReference type="EMBL" id="JALLPB020000273">
    <property type="protein sequence ID" value="KAL3811220.1"/>
    <property type="molecule type" value="Genomic_DNA"/>
</dbReference>
<dbReference type="Proteomes" id="UP001530377">
    <property type="component" value="Unassembled WGS sequence"/>
</dbReference>
<dbReference type="AlphaFoldDB" id="A0ABD3RDW8"/>
<evidence type="ECO:0000313" key="3">
    <source>
        <dbReference type="EMBL" id="KAL3811220.1"/>
    </source>
</evidence>
<protein>
    <submittedName>
        <fullName evidence="3">Uncharacterized protein</fullName>
    </submittedName>
</protein>
<feature type="transmembrane region" description="Helical" evidence="2">
    <location>
        <begin position="574"/>
        <end position="595"/>
    </location>
</feature>
<organism evidence="3 4">
    <name type="scientific">Cyclostephanos tholiformis</name>
    <dbReference type="NCBI Taxonomy" id="382380"/>
    <lineage>
        <taxon>Eukaryota</taxon>
        <taxon>Sar</taxon>
        <taxon>Stramenopiles</taxon>
        <taxon>Ochrophyta</taxon>
        <taxon>Bacillariophyta</taxon>
        <taxon>Coscinodiscophyceae</taxon>
        <taxon>Thalassiosirophycidae</taxon>
        <taxon>Stephanodiscales</taxon>
        <taxon>Stephanodiscaceae</taxon>
        <taxon>Cyclostephanos</taxon>
    </lineage>
</organism>
<gene>
    <name evidence="3" type="ORF">ACHAXA_008979</name>
</gene>
<keyword evidence="2" id="KW-1133">Transmembrane helix</keyword>
<accession>A0ABD3RDW8</accession>
<feature type="transmembrane region" description="Helical" evidence="2">
    <location>
        <begin position="331"/>
        <end position="355"/>
    </location>
</feature>
<evidence type="ECO:0000313" key="4">
    <source>
        <dbReference type="Proteomes" id="UP001530377"/>
    </source>
</evidence>
<keyword evidence="2" id="KW-0812">Transmembrane</keyword>
<feature type="transmembrane region" description="Helical" evidence="2">
    <location>
        <begin position="295"/>
        <end position="319"/>
    </location>
</feature>
<sequence>MAASNSYSSSPNPLGNGVGPTRRSTGKARATLQGHDARHRANRLLSLINQFQPIFLTFTWASAYAIVSDATGEPEENTPRQRYCDPAIAAISAWLALVTSLEINDFRYHLKLAYGQKATETGSFRNFGKMSITGKTEETSPSSQRQRRASNYLIENVFLSDNHYVASLVAIRLGFWDAIVDATILYSFTYAAVISFTWSNVESNFLLVIMGVSYIVSAIVLALIGWKLPIWLGFYRKSNLNFLKDTSTFAPQAAIDHAFEGTSLTSFRYQVRLGVGKHTNKFVLVLLPFYINLKVYSFIVSLLVGLVSGCLYQHTVFWLRQRFTKRHRERVLAIGASAVLLFISSAVFTIGIGFIDTVWRWNFYLDLWKISLISFFCWLTFCLFFLCIYYFEQELFSQAEVGNNWQEEIVAEFEKEDKISTTEENILVENNAHPGGEKDFSEGFPRMELEEPSTKAPDRRAVFSKDSMESYIYETVYFDRMTLTGDSLTKARLARESTTDRDKSSKEIYDEIAEGDERNLCIKWHHRLLRSLPFLPIWHIFIRQHAKIWSCCRKDSVFYTQPCYRKIWHVFVNTFRICIYLLAIFVTVIGCGSAVQTKTALAKLPESFKISYEKQNVGPVCAFDTKFGNIREFASKDEAHLANFTIAHCGPCAACSTWNDLQVQYSTRHDLALLGRKCAQKTILGGVEAAFDCTENTIGFKGECARCWVDSFLCSKKYCSFIFLQSAITNRIGNFKVNPKSVTSAMCSEANCEAGNPGDFVRCSGSNRRKMNIKSDIERPRAELCQIVDVEKSVQRTAEGIVYVNDWGSFFGLK</sequence>
<keyword evidence="2" id="KW-0472">Membrane</keyword>
<evidence type="ECO:0000256" key="2">
    <source>
        <dbReference type="SAM" id="Phobius"/>
    </source>
</evidence>
<comment type="caution">
    <text evidence="3">The sequence shown here is derived from an EMBL/GenBank/DDBJ whole genome shotgun (WGS) entry which is preliminary data.</text>
</comment>
<feature type="region of interest" description="Disordered" evidence="1">
    <location>
        <begin position="1"/>
        <end position="35"/>
    </location>
</feature>
<evidence type="ECO:0000256" key="1">
    <source>
        <dbReference type="SAM" id="MobiDB-lite"/>
    </source>
</evidence>
<dbReference type="PANTHER" id="PTHR40535:SF1">
    <property type="entry name" value="CHROMOSOME UNDETERMINED SCAFFOLD_9, WHOLE GENOME SHOTGUN SEQUENCE"/>
    <property type="match status" value="1"/>
</dbReference>
<name>A0ABD3RDW8_9STRA</name>